<gene>
    <name evidence="2" type="ORF">CHARACLAT_024442</name>
</gene>
<comment type="caution">
    <text evidence="2">The sequence shown here is derived from an EMBL/GenBank/DDBJ whole genome shotgun (WGS) entry which is preliminary data.</text>
</comment>
<dbReference type="EMBL" id="JAHUTJ010035488">
    <property type="protein sequence ID" value="MED6278488.1"/>
    <property type="molecule type" value="Genomic_DNA"/>
</dbReference>
<feature type="signal peptide" evidence="1">
    <location>
        <begin position="1"/>
        <end position="16"/>
    </location>
</feature>
<feature type="chain" id="PRO_5046905997" evidence="1">
    <location>
        <begin position="17"/>
        <end position="141"/>
    </location>
</feature>
<accession>A0ABU7DXC4</accession>
<evidence type="ECO:0000256" key="1">
    <source>
        <dbReference type="SAM" id="SignalP"/>
    </source>
</evidence>
<organism evidence="2 3">
    <name type="scientific">Characodon lateralis</name>
    <dbReference type="NCBI Taxonomy" id="208331"/>
    <lineage>
        <taxon>Eukaryota</taxon>
        <taxon>Metazoa</taxon>
        <taxon>Chordata</taxon>
        <taxon>Craniata</taxon>
        <taxon>Vertebrata</taxon>
        <taxon>Euteleostomi</taxon>
        <taxon>Actinopterygii</taxon>
        <taxon>Neopterygii</taxon>
        <taxon>Teleostei</taxon>
        <taxon>Neoteleostei</taxon>
        <taxon>Acanthomorphata</taxon>
        <taxon>Ovalentaria</taxon>
        <taxon>Atherinomorphae</taxon>
        <taxon>Cyprinodontiformes</taxon>
        <taxon>Goodeidae</taxon>
        <taxon>Characodon</taxon>
    </lineage>
</organism>
<keyword evidence="3" id="KW-1185">Reference proteome</keyword>
<proteinExistence type="predicted"/>
<protein>
    <submittedName>
        <fullName evidence="2">Uncharacterized protein</fullName>
    </submittedName>
</protein>
<keyword evidence="1" id="KW-0732">Signal</keyword>
<dbReference type="Proteomes" id="UP001352852">
    <property type="component" value="Unassembled WGS sequence"/>
</dbReference>
<sequence length="141" mass="15892">MCSEINFCCIMLLCLAELSRFQIWSRQYNLSMMNPSPAQEGHTGVETSISKLERTVSDMMVLLRNRPLPTNTPTAPPAASMESAVQYRTSPLHEPRLTLPEVFKGEPSQCIAFLTQCEIHVMLEPSFPTKRSKVACHFIAF</sequence>
<evidence type="ECO:0000313" key="2">
    <source>
        <dbReference type="EMBL" id="MED6278488.1"/>
    </source>
</evidence>
<name>A0ABU7DXC4_9TELE</name>
<reference evidence="2 3" key="1">
    <citation type="submission" date="2021-06" db="EMBL/GenBank/DDBJ databases">
        <authorList>
            <person name="Palmer J.M."/>
        </authorList>
    </citation>
    <scope>NUCLEOTIDE SEQUENCE [LARGE SCALE GENOMIC DNA]</scope>
    <source>
        <strain evidence="2 3">CL_MEX2019</strain>
        <tissue evidence="2">Muscle</tissue>
    </source>
</reference>
<evidence type="ECO:0000313" key="3">
    <source>
        <dbReference type="Proteomes" id="UP001352852"/>
    </source>
</evidence>